<dbReference type="InterPro" id="IPR007205">
    <property type="entry name" value="Protein_HGH1_N"/>
</dbReference>
<evidence type="ECO:0000256" key="2">
    <source>
        <dbReference type="SAM" id="MobiDB-lite"/>
    </source>
</evidence>
<dbReference type="PANTHER" id="PTHR13387">
    <property type="entry name" value="PROTEIN HGH1 HOMOLOG"/>
    <property type="match status" value="1"/>
</dbReference>
<reference evidence="5" key="1">
    <citation type="submission" date="2022-07" db="EMBL/GenBank/DDBJ databases">
        <title>Phylogenomic reconstructions and comparative analyses of Kickxellomycotina fungi.</title>
        <authorList>
            <person name="Reynolds N.K."/>
            <person name="Stajich J.E."/>
            <person name="Barry K."/>
            <person name="Grigoriev I.V."/>
            <person name="Crous P."/>
            <person name="Smith M.E."/>
        </authorList>
    </citation>
    <scope>NUCLEOTIDE SEQUENCE</scope>
    <source>
        <strain evidence="5">NBRC 100468</strain>
    </source>
</reference>
<protein>
    <submittedName>
        <fullName evidence="5">Protein hgh1</fullName>
    </submittedName>
</protein>
<name>A0A9W8A662_9FUNG</name>
<dbReference type="InterPro" id="IPR016024">
    <property type="entry name" value="ARM-type_fold"/>
</dbReference>
<proteinExistence type="inferred from homology"/>
<gene>
    <name evidence="5" type="primary">HGH1</name>
    <name evidence="5" type="ORF">H4219_000792</name>
</gene>
<dbReference type="InterPro" id="IPR039717">
    <property type="entry name" value="Hgh1"/>
</dbReference>
<evidence type="ECO:0000256" key="1">
    <source>
        <dbReference type="ARBA" id="ARBA00006712"/>
    </source>
</evidence>
<evidence type="ECO:0000259" key="3">
    <source>
        <dbReference type="Pfam" id="PF04063"/>
    </source>
</evidence>
<dbReference type="EMBL" id="JANBPU010000006">
    <property type="protein sequence ID" value="KAJ1921193.1"/>
    <property type="molecule type" value="Genomic_DNA"/>
</dbReference>
<accession>A0A9W8A662</accession>
<feature type="domain" description="Protein HGH1 C-terminal" evidence="4">
    <location>
        <begin position="228"/>
        <end position="281"/>
    </location>
</feature>
<comment type="caution">
    <text evidence="5">The sequence shown here is derived from an EMBL/GenBank/DDBJ whole genome shotgun (WGS) entry which is preliminary data.</text>
</comment>
<evidence type="ECO:0000313" key="6">
    <source>
        <dbReference type="Proteomes" id="UP001150538"/>
    </source>
</evidence>
<dbReference type="SUPFAM" id="SSF48371">
    <property type="entry name" value="ARM repeat"/>
    <property type="match status" value="1"/>
</dbReference>
<sequence length="311" mass="35348">MDGQLNELIEFLDNPRRDLTVHDAVRSLVNLSTKTSTLKYLQSEDIIKMVLSKITNPKCVTADLFCMLLSNMTKDEAIVSSLVKLEIPKNPNLCPSESALDQLTDVFIKGIDKGYNKDANFHFLSSVFADISMVPMGRVYFLSNSKTDGKAPLTKLIVFSEHPDTIRRGGVATAMKNVCFEKDRHLEILSEDSVNILPYLLLPLCGPEEYDIEKREVDPTIRRTLVEAILLLTTTLKGREYLRERKVYPILRETHKVEEDGETIDVIDRAVQVLMRDESKETLKEGEEEQPVAQKPKKVKVTEEEAMFEEV</sequence>
<feature type="domain" description="Protein HGH1 N-terminal" evidence="3">
    <location>
        <begin position="53"/>
        <end position="215"/>
    </location>
</feature>
<dbReference type="Pfam" id="PF04063">
    <property type="entry name" value="DUF383"/>
    <property type="match status" value="1"/>
</dbReference>
<dbReference type="Pfam" id="PF04064">
    <property type="entry name" value="DUF384"/>
    <property type="match status" value="1"/>
</dbReference>
<organism evidence="5 6">
    <name type="scientific">Mycoemilia scoparia</name>
    <dbReference type="NCBI Taxonomy" id="417184"/>
    <lineage>
        <taxon>Eukaryota</taxon>
        <taxon>Fungi</taxon>
        <taxon>Fungi incertae sedis</taxon>
        <taxon>Zoopagomycota</taxon>
        <taxon>Kickxellomycotina</taxon>
        <taxon>Kickxellomycetes</taxon>
        <taxon>Kickxellales</taxon>
        <taxon>Kickxellaceae</taxon>
        <taxon>Mycoemilia</taxon>
    </lineage>
</organism>
<evidence type="ECO:0000313" key="5">
    <source>
        <dbReference type="EMBL" id="KAJ1921193.1"/>
    </source>
</evidence>
<dbReference type="PANTHER" id="PTHR13387:SF9">
    <property type="entry name" value="PROTEIN HGH1 HOMOLOG"/>
    <property type="match status" value="1"/>
</dbReference>
<dbReference type="Proteomes" id="UP001150538">
    <property type="component" value="Unassembled WGS sequence"/>
</dbReference>
<feature type="region of interest" description="Disordered" evidence="2">
    <location>
        <begin position="280"/>
        <end position="311"/>
    </location>
</feature>
<evidence type="ECO:0000259" key="4">
    <source>
        <dbReference type="Pfam" id="PF04064"/>
    </source>
</evidence>
<keyword evidence="6" id="KW-1185">Reference proteome</keyword>
<dbReference type="OrthoDB" id="338814at2759"/>
<dbReference type="InterPro" id="IPR007206">
    <property type="entry name" value="Protein_HGH1_C"/>
</dbReference>
<dbReference type="AlphaFoldDB" id="A0A9W8A662"/>
<comment type="similarity">
    <text evidence="1">Belongs to the HGH1 family.</text>
</comment>